<dbReference type="Gene3D" id="3.90.180.10">
    <property type="entry name" value="Medium-chain alcohol dehydrogenases, catalytic domain"/>
    <property type="match status" value="1"/>
</dbReference>
<dbReference type="EMBL" id="LT670844">
    <property type="protein sequence ID" value="SHJ92726.1"/>
    <property type="molecule type" value="Genomic_DNA"/>
</dbReference>
<dbReference type="InterPro" id="IPR013154">
    <property type="entry name" value="ADH-like_N"/>
</dbReference>
<dbReference type="Proteomes" id="UP000189935">
    <property type="component" value="Chromosome I"/>
</dbReference>
<proteinExistence type="predicted"/>
<feature type="domain" description="Alcohol dehydrogenase-like N-terminal" evidence="4">
    <location>
        <begin position="31"/>
        <end position="71"/>
    </location>
</feature>
<evidence type="ECO:0000256" key="2">
    <source>
        <dbReference type="ARBA" id="ARBA00022833"/>
    </source>
</evidence>
<dbReference type="PANTHER" id="PTHR42683">
    <property type="entry name" value="ALDEHYDE REDUCTASE"/>
    <property type="match status" value="1"/>
</dbReference>
<dbReference type="AlphaFoldDB" id="A0A1M6NB11"/>
<dbReference type="GO" id="GO:0046872">
    <property type="term" value="F:metal ion binding"/>
    <property type="evidence" value="ECO:0007669"/>
    <property type="project" value="UniProtKB-KW"/>
</dbReference>
<dbReference type="SUPFAM" id="SSF50129">
    <property type="entry name" value="GroES-like"/>
    <property type="match status" value="1"/>
</dbReference>
<name>A0A1M6NB11_9BRAD</name>
<dbReference type="GO" id="GO:0016616">
    <property type="term" value="F:oxidoreductase activity, acting on the CH-OH group of donors, NAD or NADP as acceptor"/>
    <property type="evidence" value="ECO:0007669"/>
    <property type="project" value="InterPro"/>
</dbReference>
<evidence type="ECO:0000256" key="1">
    <source>
        <dbReference type="ARBA" id="ARBA00022723"/>
    </source>
</evidence>
<evidence type="ECO:0000313" key="5">
    <source>
        <dbReference type="EMBL" id="SHJ92726.1"/>
    </source>
</evidence>
<keyword evidence="1" id="KW-0479">Metal-binding</keyword>
<dbReference type="InterPro" id="IPR011032">
    <property type="entry name" value="GroES-like_sf"/>
</dbReference>
<organism evidence="5 6">
    <name type="scientific">Bradyrhizobium lablabi</name>
    <dbReference type="NCBI Taxonomy" id="722472"/>
    <lineage>
        <taxon>Bacteria</taxon>
        <taxon>Pseudomonadati</taxon>
        <taxon>Pseudomonadota</taxon>
        <taxon>Alphaproteobacteria</taxon>
        <taxon>Hyphomicrobiales</taxon>
        <taxon>Nitrobacteraceae</taxon>
        <taxon>Bradyrhizobium</taxon>
    </lineage>
</organism>
<sequence length="239" mass="25840">MNTPTTFKGYAALSRAAPLLPFKYSPGPLGAEQVDIAVNYCGVSPSDISMIEDAWGFSAFPLVPGHEVVGTHRLGCAAGVTPTNGPAGWLGLAVGELHVLPSTPVGRTQSSPAARAHHRAWTRRFRRSGPLRLDLCPGFARDAHFRNVRTAVLYRHHRVQCDGAIRREAVGSCRGHRHRWPGTSGAAILEHVGCDVHAFRSSDGKRGETLRLGASRGWRMDDIRPVTGFPLGMIKAARV</sequence>
<evidence type="ECO:0000259" key="4">
    <source>
        <dbReference type="Pfam" id="PF08240"/>
    </source>
</evidence>
<gene>
    <name evidence="5" type="ORF">SAMN05444159_1927</name>
</gene>
<dbReference type="Pfam" id="PF08240">
    <property type="entry name" value="ADH_N"/>
    <property type="match status" value="1"/>
</dbReference>
<accession>A0A1M6NB11</accession>
<keyword evidence="2" id="KW-0862">Zinc</keyword>
<protein>
    <submittedName>
        <fullName evidence="5">Alcohol dehydrogenase GroES-like domain-containing protein</fullName>
    </submittedName>
</protein>
<reference evidence="5 6" key="1">
    <citation type="submission" date="2016-11" db="EMBL/GenBank/DDBJ databases">
        <authorList>
            <person name="Jaros S."/>
            <person name="Januszkiewicz K."/>
            <person name="Wedrychowicz H."/>
        </authorList>
    </citation>
    <scope>NUCLEOTIDE SEQUENCE [LARGE SCALE GENOMIC DNA]</scope>
    <source>
        <strain evidence="5 6">GAS499</strain>
    </source>
</reference>
<dbReference type="InterPro" id="IPR047109">
    <property type="entry name" value="CAD-like"/>
</dbReference>
<keyword evidence="3" id="KW-0560">Oxidoreductase</keyword>
<evidence type="ECO:0000256" key="3">
    <source>
        <dbReference type="ARBA" id="ARBA00023002"/>
    </source>
</evidence>
<dbReference type="OrthoDB" id="9806940at2"/>
<evidence type="ECO:0000313" key="6">
    <source>
        <dbReference type="Proteomes" id="UP000189935"/>
    </source>
</evidence>